<feature type="transmembrane region" description="Helical" evidence="1">
    <location>
        <begin position="390"/>
        <end position="415"/>
    </location>
</feature>
<evidence type="ECO:0000313" key="3">
    <source>
        <dbReference type="Proteomes" id="UP000755585"/>
    </source>
</evidence>
<feature type="transmembrane region" description="Helical" evidence="1">
    <location>
        <begin position="291"/>
        <end position="310"/>
    </location>
</feature>
<organism evidence="2 3">
    <name type="scientific">Kribbella aluminosa</name>
    <dbReference type="NCBI Taxonomy" id="416017"/>
    <lineage>
        <taxon>Bacteria</taxon>
        <taxon>Bacillati</taxon>
        <taxon>Actinomycetota</taxon>
        <taxon>Actinomycetes</taxon>
        <taxon>Propionibacteriales</taxon>
        <taxon>Kribbellaceae</taxon>
        <taxon>Kribbella</taxon>
    </lineage>
</organism>
<dbReference type="Proteomes" id="UP000755585">
    <property type="component" value="Unassembled WGS sequence"/>
</dbReference>
<proteinExistence type="predicted"/>
<dbReference type="EMBL" id="JAGINT010000002">
    <property type="protein sequence ID" value="MBP2355391.1"/>
    <property type="molecule type" value="Genomic_DNA"/>
</dbReference>
<keyword evidence="1" id="KW-0812">Transmembrane</keyword>
<name>A0ABS4UV15_9ACTN</name>
<feature type="transmembrane region" description="Helical" evidence="1">
    <location>
        <begin position="75"/>
        <end position="98"/>
    </location>
</feature>
<sequence length="528" mass="54738">MKSLAGTSGLIRLILRRDRIVLPLWIILLTAISVSYVKQYGDLFPTPDSRVKYASNAGFITLYGELSGSTLGEFVTWRLGFVPVMVGLISLLTVIRHTRVEEETGRRELLGATVVGRHAQLAAALTSTLGANVVLAVLLALGMHSQNLPLAGSVAIGIEYAGAGFLFAGVGAVAAQLTASSGTARGIAIGVLGAAYVLRAAGDTSAHTNGPLAWLSYISPIGWAQQIHPYAENRWWLGLAILAVTVLLVVVAVNLAVRRDVGAGLLPDRLGPADGTIGSPLALAWRLHRGLLVAWTAGFALLGLLFGGVAKGVGDMMRDDPTIQEMFRRMGGAAGLIDSFLAGVMLLVGLIASAYAVQATLRMRVEESSGRVEPVLATATSRWQWAASHLVFSLLGPAVALLAAGVTQGLAYGLAIGDVGGQLPRMIGAALVQLPAVWVLAAFAIAIFGFVPQASMVSWAGPAVCIVIGLVSAGVATAPWIRDISPFTHLPSLPGGPVSVGPLVVLLAIALAVGLAGLVGLRRRDLPA</sequence>
<feature type="transmembrane region" description="Helical" evidence="1">
    <location>
        <begin position="330"/>
        <end position="357"/>
    </location>
</feature>
<comment type="caution">
    <text evidence="2">The sequence shown here is derived from an EMBL/GenBank/DDBJ whole genome shotgun (WGS) entry which is preliminary data.</text>
</comment>
<feature type="transmembrane region" description="Helical" evidence="1">
    <location>
        <begin position="20"/>
        <end position="37"/>
    </location>
</feature>
<feature type="transmembrane region" description="Helical" evidence="1">
    <location>
        <begin position="182"/>
        <end position="202"/>
    </location>
</feature>
<feature type="transmembrane region" description="Helical" evidence="1">
    <location>
        <begin position="235"/>
        <end position="257"/>
    </location>
</feature>
<feature type="transmembrane region" description="Helical" evidence="1">
    <location>
        <begin position="463"/>
        <end position="481"/>
    </location>
</feature>
<keyword evidence="1" id="KW-0472">Membrane</keyword>
<feature type="transmembrane region" description="Helical" evidence="1">
    <location>
        <begin position="119"/>
        <end position="142"/>
    </location>
</feature>
<keyword evidence="3" id="KW-1185">Reference proteome</keyword>
<evidence type="ECO:0000256" key="1">
    <source>
        <dbReference type="SAM" id="Phobius"/>
    </source>
</evidence>
<reference evidence="2 3" key="1">
    <citation type="submission" date="2021-03" db="EMBL/GenBank/DDBJ databases">
        <title>Sequencing the genomes of 1000 actinobacteria strains.</title>
        <authorList>
            <person name="Klenk H.-P."/>
        </authorList>
    </citation>
    <scope>NUCLEOTIDE SEQUENCE [LARGE SCALE GENOMIC DNA]</scope>
    <source>
        <strain evidence="2 3">DSM 18824</strain>
    </source>
</reference>
<accession>A0ABS4UV15</accession>
<feature type="transmembrane region" description="Helical" evidence="1">
    <location>
        <begin position="501"/>
        <end position="521"/>
    </location>
</feature>
<protein>
    <submittedName>
        <fullName evidence="2">ABC-2 type transport system permease protein</fullName>
    </submittedName>
</protein>
<keyword evidence="1" id="KW-1133">Transmembrane helix</keyword>
<evidence type="ECO:0000313" key="2">
    <source>
        <dbReference type="EMBL" id="MBP2355391.1"/>
    </source>
</evidence>
<dbReference type="RefSeq" id="WP_209698068.1">
    <property type="nucleotide sequence ID" value="NZ_BAAAVU010000017.1"/>
</dbReference>
<feature type="transmembrane region" description="Helical" evidence="1">
    <location>
        <begin position="427"/>
        <end position="451"/>
    </location>
</feature>
<gene>
    <name evidence="2" type="ORF">JOF29_006501</name>
</gene>
<feature type="transmembrane region" description="Helical" evidence="1">
    <location>
        <begin position="154"/>
        <end position="175"/>
    </location>
</feature>